<proteinExistence type="inferred from homology"/>
<reference evidence="7" key="1">
    <citation type="submission" date="2021-02" db="EMBL/GenBank/DDBJ databases">
        <authorList>
            <person name="Dougan E. K."/>
            <person name="Rhodes N."/>
            <person name="Thang M."/>
            <person name="Chan C."/>
        </authorList>
    </citation>
    <scope>NUCLEOTIDE SEQUENCE</scope>
</reference>
<dbReference type="PANTHER" id="PTHR11069">
    <property type="entry name" value="GLUCOSYLCERAMIDASE"/>
    <property type="match status" value="1"/>
</dbReference>
<dbReference type="Proteomes" id="UP000604046">
    <property type="component" value="Unassembled WGS sequence"/>
</dbReference>
<dbReference type="InterPro" id="IPR033452">
    <property type="entry name" value="GH30_C"/>
</dbReference>
<feature type="domain" description="Glycosyl hydrolase family 30 beta sandwich" evidence="6">
    <location>
        <begin position="523"/>
        <end position="573"/>
    </location>
</feature>
<comment type="similarity">
    <text evidence="1">Belongs to the glycosyl hydrolase 30 family.</text>
</comment>
<dbReference type="AlphaFoldDB" id="A0A812NC76"/>
<evidence type="ECO:0000313" key="7">
    <source>
        <dbReference type="EMBL" id="CAE7299034.1"/>
    </source>
</evidence>
<dbReference type="Pfam" id="PF02055">
    <property type="entry name" value="Glyco_hydro_30"/>
    <property type="match status" value="1"/>
</dbReference>
<dbReference type="InterPro" id="IPR013780">
    <property type="entry name" value="Glyco_hydro_b"/>
</dbReference>
<evidence type="ECO:0000256" key="1">
    <source>
        <dbReference type="ARBA" id="ARBA00005382"/>
    </source>
</evidence>
<dbReference type="GO" id="GO:0006680">
    <property type="term" value="P:glucosylceramide catabolic process"/>
    <property type="evidence" value="ECO:0007669"/>
    <property type="project" value="TreeGrafter"/>
</dbReference>
<sequence>MTDEEPVGPMMARGVGDQACDSSREEFRSEQEAQAPDARASGCWHQYHIKRNAGILVMLMACLGVLSSRKAAGPPPDADLMPRAALRAMQAQSSQDASHEIEVWQSALHTGDRLAPKAPGWFVPDFEYQGIELEVTDVAGQVIEGFGGAFTEASGLVFRKLTPAQQSTFLKDYFSSEGLGYVMGRTHINSCDFSVSSYSFDDVAGDVDLEKFDTTLDRDMKALIPLILAAQAVVRAEGRELKMLASPWSPPSWMKNLAFNPAAGMDHSGSPCLKADMHGVWARYISKWVTSYKAHKIPIWAVTVQNEPENNATWEACLWTAAEEAAFVGQHLGPVLKEEHPEVEVFGFDHNKDHVLAYGRTLLQDGAASKYLSGIAYHWYAGDGFDQLKQLKAEFPKAKMLPSEATWEAYRWTPGTKLSQGDWHFGEGYAHDIIGDLNSGAIAWMDWNLILNETGGPNHVNNVCDAAMQVNFSRGEVYRHPQFYYIGHFSKFFLPGSVHLTSYTRKSPTYQGPPRPYGTCTGQDGLEATAGRTPTGQVVVVVLNCGDTDLEFKLKYAVSAQKFVIPAHAIQTYRFDADAKMSM</sequence>
<keyword evidence="8" id="KW-1185">Reference proteome</keyword>
<keyword evidence="2" id="KW-0732">Signal</keyword>
<evidence type="ECO:0000256" key="4">
    <source>
        <dbReference type="SAM" id="MobiDB-lite"/>
    </source>
</evidence>
<dbReference type="Gene3D" id="3.20.20.80">
    <property type="entry name" value="Glycosidases"/>
    <property type="match status" value="1"/>
</dbReference>
<evidence type="ECO:0000259" key="5">
    <source>
        <dbReference type="Pfam" id="PF02055"/>
    </source>
</evidence>
<dbReference type="InterPro" id="IPR033453">
    <property type="entry name" value="Glyco_hydro_30_TIM-barrel"/>
</dbReference>
<feature type="region of interest" description="Disordered" evidence="4">
    <location>
        <begin position="1"/>
        <end position="41"/>
    </location>
</feature>
<dbReference type="PRINTS" id="PR00843">
    <property type="entry name" value="GLHYDRLASE30"/>
</dbReference>
<dbReference type="PANTHER" id="PTHR11069:SF23">
    <property type="entry name" value="LYSOSOMAL ACID GLUCOSYLCERAMIDASE"/>
    <property type="match status" value="1"/>
</dbReference>
<name>A0A812NC76_9DINO</name>
<evidence type="ECO:0000313" key="8">
    <source>
        <dbReference type="Proteomes" id="UP000604046"/>
    </source>
</evidence>
<dbReference type="GO" id="GO:0004348">
    <property type="term" value="F:glucosylceramidase activity"/>
    <property type="evidence" value="ECO:0007669"/>
    <property type="project" value="InterPro"/>
</dbReference>
<protein>
    <submittedName>
        <fullName evidence="7">GBA protein</fullName>
    </submittedName>
</protein>
<evidence type="ECO:0000256" key="3">
    <source>
        <dbReference type="ARBA" id="ARBA00022801"/>
    </source>
</evidence>
<dbReference type="InterPro" id="IPR001139">
    <property type="entry name" value="Glyco_hydro_30"/>
</dbReference>
<dbReference type="EMBL" id="CAJNDS010002057">
    <property type="protein sequence ID" value="CAE7299034.1"/>
    <property type="molecule type" value="Genomic_DNA"/>
</dbReference>
<comment type="caution">
    <text evidence="7">The sequence shown here is derived from an EMBL/GenBank/DDBJ whole genome shotgun (WGS) entry which is preliminary data.</text>
</comment>
<dbReference type="InterPro" id="IPR017853">
    <property type="entry name" value="GH"/>
</dbReference>
<dbReference type="GO" id="GO:0016020">
    <property type="term" value="C:membrane"/>
    <property type="evidence" value="ECO:0007669"/>
    <property type="project" value="GOC"/>
</dbReference>
<dbReference type="SUPFAM" id="SSF51445">
    <property type="entry name" value="(Trans)glycosidases"/>
    <property type="match status" value="1"/>
</dbReference>
<organism evidence="7 8">
    <name type="scientific">Symbiodinium natans</name>
    <dbReference type="NCBI Taxonomy" id="878477"/>
    <lineage>
        <taxon>Eukaryota</taxon>
        <taxon>Sar</taxon>
        <taxon>Alveolata</taxon>
        <taxon>Dinophyceae</taxon>
        <taxon>Suessiales</taxon>
        <taxon>Symbiodiniaceae</taxon>
        <taxon>Symbiodinium</taxon>
    </lineage>
</organism>
<feature type="domain" description="Glycosyl hydrolase family 30 TIM-barrel" evidence="5">
    <location>
        <begin position="143"/>
        <end position="492"/>
    </location>
</feature>
<dbReference type="OrthoDB" id="2160638at2759"/>
<keyword evidence="3" id="KW-0378">Hydrolase</keyword>
<dbReference type="Gene3D" id="2.60.40.1180">
    <property type="entry name" value="Golgi alpha-mannosidase II"/>
    <property type="match status" value="1"/>
</dbReference>
<gene>
    <name evidence="7" type="primary">GBA</name>
    <name evidence="7" type="ORF">SNAT2548_LOCUS15736</name>
</gene>
<accession>A0A812NC76</accession>
<evidence type="ECO:0000256" key="2">
    <source>
        <dbReference type="ARBA" id="ARBA00022729"/>
    </source>
</evidence>
<dbReference type="Pfam" id="PF17189">
    <property type="entry name" value="Glyco_hydro_30C"/>
    <property type="match status" value="1"/>
</dbReference>
<evidence type="ECO:0000259" key="6">
    <source>
        <dbReference type="Pfam" id="PF17189"/>
    </source>
</evidence>
<feature type="compositionally biased region" description="Basic and acidic residues" evidence="4">
    <location>
        <begin position="22"/>
        <end position="31"/>
    </location>
</feature>